<dbReference type="Pfam" id="PF00392">
    <property type="entry name" value="GntR"/>
    <property type="match status" value="1"/>
</dbReference>
<gene>
    <name evidence="5" type="ORF">GCM10025867_43500</name>
</gene>
<protein>
    <submittedName>
        <fullName evidence="5">GntR family transcriptional regulator</fullName>
    </submittedName>
</protein>
<keyword evidence="3" id="KW-0804">Transcription</keyword>
<dbReference type="PROSITE" id="PS50949">
    <property type="entry name" value="HTH_GNTR"/>
    <property type="match status" value="1"/>
</dbReference>
<name>A0ABM8GUF7_9MICO</name>
<dbReference type="Proteomes" id="UP001321486">
    <property type="component" value="Chromosome"/>
</dbReference>
<dbReference type="PANTHER" id="PTHR43537:SF24">
    <property type="entry name" value="GLUCONATE OPERON TRANSCRIPTIONAL REPRESSOR"/>
    <property type="match status" value="1"/>
</dbReference>
<accession>A0ABM8GUF7</accession>
<dbReference type="RefSeq" id="WP_286344743.1">
    <property type="nucleotide sequence ID" value="NZ_AP027732.1"/>
</dbReference>
<organism evidence="5 6">
    <name type="scientific">Frondihabitans sucicola</name>
    <dbReference type="NCBI Taxonomy" id="1268041"/>
    <lineage>
        <taxon>Bacteria</taxon>
        <taxon>Bacillati</taxon>
        <taxon>Actinomycetota</taxon>
        <taxon>Actinomycetes</taxon>
        <taxon>Micrococcales</taxon>
        <taxon>Microbacteriaceae</taxon>
        <taxon>Frondihabitans</taxon>
    </lineage>
</organism>
<evidence type="ECO:0000259" key="4">
    <source>
        <dbReference type="PROSITE" id="PS50949"/>
    </source>
</evidence>
<proteinExistence type="predicted"/>
<reference evidence="6" key="1">
    <citation type="journal article" date="2019" name="Int. J. Syst. Evol. Microbiol.">
        <title>The Global Catalogue of Microorganisms (GCM) 10K type strain sequencing project: providing services to taxonomists for standard genome sequencing and annotation.</title>
        <authorList>
            <consortium name="The Broad Institute Genomics Platform"/>
            <consortium name="The Broad Institute Genome Sequencing Center for Infectious Disease"/>
            <person name="Wu L."/>
            <person name="Ma J."/>
        </authorList>
    </citation>
    <scope>NUCLEOTIDE SEQUENCE [LARGE SCALE GENOMIC DNA]</scope>
    <source>
        <strain evidence="6">NBRC 108728</strain>
    </source>
</reference>
<dbReference type="SMART" id="SM00895">
    <property type="entry name" value="FCD"/>
    <property type="match status" value="1"/>
</dbReference>
<dbReference type="Pfam" id="PF07729">
    <property type="entry name" value="FCD"/>
    <property type="match status" value="1"/>
</dbReference>
<dbReference type="InterPro" id="IPR008920">
    <property type="entry name" value="TF_FadR/GntR_C"/>
</dbReference>
<evidence type="ECO:0000313" key="6">
    <source>
        <dbReference type="Proteomes" id="UP001321486"/>
    </source>
</evidence>
<keyword evidence="6" id="KW-1185">Reference proteome</keyword>
<dbReference type="InterPro" id="IPR036388">
    <property type="entry name" value="WH-like_DNA-bd_sf"/>
</dbReference>
<evidence type="ECO:0000256" key="3">
    <source>
        <dbReference type="ARBA" id="ARBA00023163"/>
    </source>
</evidence>
<dbReference type="InterPro" id="IPR000524">
    <property type="entry name" value="Tscrpt_reg_HTH_GntR"/>
</dbReference>
<evidence type="ECO:0000313" key="5">
    <source>
        <dbReference type="EMBL" id="BDZ52109.1"/>
    </source>
</evidence>
<dbReference type="Gene3D" id="1.10.10.10">
    <property type="entry name" value="Winged helix-like DNA-binding domain superfamily/Winged helix DNA-binding domain"/>
    <property type="match status" value="1"/>
</dbReference>
<feature type="domain" description="HTH gntR-type" evidence="4">
    <location>
        <begin position="12"/>
        <end position="79"/>
    </location>
</feature>
<dbReference type="InterPro" id="IPR011711">
    <property type="entry name" value="GntR_C"/>
</dbReference>
<keyword evidence="1" id="KW-0805">Transcription regulation</keyword>
<dbReference type="InterPro" id="IPR036390">
    <property type="entry name" value="WH_DNA-bd_sf"/>
</dbReference>
<sequence length="216" mass="23499">MTTTPIAPTSELPAAERAYAETKLRIIRGELPGGSSLSETTVCHELGLSRTPVHEAFLRLAAEELLTLESRKGAVVRPMSPSEADDVVEMREAIEATAARRAIEQDPETLGPILRDLLAVQESCIESGDIDGFVDADDAFHTAVVAASHNPIAAHFTRLLRDRAQRLRHHLMRIQPSHLATSLDDHRELAAAIEARDPSAYAAALARHVDVLRGLL</sequence>
<dbReference type="SUPFAM" id="SSF48008">
    <property type="entry name" value="GntR ligand-binding domain-like"/>
    <property type="match status" value="1"/>
</dbReference>
<keyword evidence="2" id="KW-0238">DNA-binding</keyword>
<dbReference type="EMBL" id="AP027732">
    <property type="protein sequence ID" value="BDZ52109.1"/>
    <property type="molecule type" value="Genomic_DNA"/>
</dbReference>
<dbReference type="SMART" id="SM00345">
    <property type="entry name" value="HTH_GNTR"/>
    <property type="match status" value="1"/>
</dbReference>
<dbReference type="Gene3D" id="1.20.120.530">
    <property type="entry name" value="GntR ligand-binding domain-like"/>
    <property type="match status" value="1"/>
</dbReference>
<evidence type="ECO:0000256" key="1">
    <source>
        <dbReference type="ARBA" id="ARBA00023015"/>
    </source>
</evidence>
<dbReference type="SUPFAM" id="SSF46785">
    <property type="entry name" value="Winged helix' DNA-binding domain"/>
    <property type="match status" value="1"/>
</dbReference>
<dbReference type="PANTHER" id="PTHR43537">
    <property type="entry name" value="TRANSCRIPTIONAL REGULATOR, GNTR FAMILY"/>
    <property type="match status" value="1"/>
</dbReference>
<evidence type="ECO:0000256" key="2">
    <source>
        <dbReference type="ARBA" id="ARBA00023125"/>
    </source>
</evidence>